<evidence type="ECO:0000256" key="2">
    <source>
        <dbReference type="ARBA" id="ARBA00022771"/>
    </source>
</evidence>
<dbReference type="PROSITE" id="PS50089">
    <property type="entry name" value="ZF_RING_2"/>
    <property type="match status" value="1"/>
</dbReference>
<organism evidence="7 8">
    <name type="scientific">Meganyctiphanes norvegica</name>
    <name type="common">Northern krill</name>
    <name type="synonym">Thysanopoda norvegica</name>
    <dbReference type="NCBI Taxonomy" id="48144"/>
    <lineage>
        <taxon>Eukaryota</taxon>
        <taxon>Metazoa</taxon>
        <taxon>Ecdysozoa</taxon>
        <taxon>Arthropoda</taxon>
        <taxon>Crustacea</taxon>
        <taxon>Multicrustacea</taxon>
        <taxon>Malacostraca</taxon>
        <taxon>Eumalacostraca</taxon>
        <taxon>Eucarida</taxon>
        <taxon>Euphausiacea</taxon>
        <taxon>Euphausiidae</taxon>
        <taxon>Meganyctiphanes</taxon>
    </lineage>
</organism>
<evidence type="ECO:0000256" key="5">
    <source>
        <dbReference type="SAM" id="MobiDB-lite"/>
    </source>
</evidence>
<comment type="caution">
    <text evidence="7">The sequence shown here is derived from an EMBL/GenBank/DDBJ whole genome shotgun (WGS) entry which is preliminary data.</text>
</comment>
<keyword evidence="8" id="KW-1185">Reference proteome</keyword>
<keyword evidence="3" id="KW-0862">Zinc</keyword>
<keyword evidence="2 4" id="KW-0863">Zinc-finger</keyword>
<accession>A0AAV2Q2I3</accession>
<dbReference type="InterPro" id="IPR003903">
    <property type="entry name" value="UIM_dom"/>
</dbReference>
<reference evidence="7 8" key="1">
    <citation type="submission" date="2024-05" db="EMBL/GenBank/DDBJ databases">
        <authorList>
            <person name="Wallberg A."/>
        </authorList>
    </citation>
    <scope>NUCLEOTIDE SEQUENCE [LARGE SCALE GENOMIC DNA]</scope>
</reference>
<keyword evidence="1" id="KW-0479">Metal-binding</keyword>
<evidence type="ECO:0000256" key="4">
    <source>
        <dbReference type="PROSITE-ProRule" id="PRU00175"/>
    </source>
</evidence>
<dbReference type="InterPro" id="IPR027370">
    <property type="entry name" value="Znf-RING_euk"/>
</dbReference>
<dbReference type="Proteomes" id="UP001497623">
    <property type="component" value="Unassembled WGS sequence"/>
</dbReference>
<dbReference type="PROSITE" id="PS50330">
    <property type="entry name" value="UIM"/>
    <property type="match status" value="2"/>
</dbReference>
<protein>
    <recommendedName>
        <fullName evidence="6">RING-type domain-containing protein</fullName>
    </recommendedName>
</protein>
<evidence type="ECO:0000256" key="3">
    <source>
        <dbReference type="ARBA" id="ARBA00022833"/>
    </source>
</evidence>
<dbReference type="EMBL" id="CAXKWB010002533">
    <property type="protein sequence ID" value="CAL4067124.1"/>
    <property type="molecule type" value="Genomic_DNA"/>
</dbReference>
<dbReference type="InterPro" id="IPR013083">
    <property type="entry name" value="Znf_RING/FYVE/PHD"/>
</dbReference>
<dbReference type="AlphaFoldDB" id="A0AAV2Q2I3"/>
<name>A0AAV2Q2I3_MEGNR</name>
<evidence type="ECO:0000313" key="8">
    <source>
        <dbReference type="Proteomes" id="UP001497623"/>
    </source>
</evidence>
<gene>
    <name evidence="7" type="ORF">MNOR_LOCUS6210</name>
</gene>
<evidence type="ECO:0000256" key="1">
    <source>
        <dbReference type="ARBA" id="ARBA00022723"/>
    </source>
</evidence>
<dbReference type="PANTHER" id="PTHR22791:SF6">
    <property type="entry name" value="RING-TYPE DOMAIN-CONTAINING PROTEIN"/>
    <property type="match status" value="1"/>
</dbReference>
<dbReference type="SUPFAM" id="SSF57850">
    <property type="entry name" value="RING/U-box"/>
    <property type="match status" value="2"/>
</dbReference>
<dbReference type="Pfam" id="PF13445">
    <property type="entry name" value="zf-RING_UBOX"/>
    <property type="match status" value="1"/>
</dbReference>
<dbReference type="Gene3D" id="3.30.40.10">
    <property type="entry name" value="Zinc/RING finger domain, C3HC4 (zinc finger)"/>
    <property type="match status" value="2"/>
</dbReference>
<feature type="region of interest" description="Disordered" evidence="5">
    <location>
        <begin position="79"/>
        <end position="106"/>
    </location>
</feature>
<feature type="non-terminal residue" evidence="7">
    <location>
        <position position="321"/>
    </location>
</feature>
<dbReference type="PROSITE" id="PS00518">
    <property type="entry name" value="ZF_RING_1"/>
    <property type="match status" value="1"/>
</dbReference>
<dbReference type="SMART" id="SM00184">
    <property type="entry name" value="RING"/>
    <property type="match status" value="2"/>
</dbReference>
<dbReference type="SMART" id="SM00726">
    <property type="entry name" value="UIM"/>
    <property type="match status" value="4"/>
</dbReference>
<evidence type="ECO:0000313" key="7">
    <source>
        <dbReference type="EMBL" id="CAL4067124.1"/>
    </source>
</evidence>
<sequence>DSSIACSICLEEYNDTNRRPKALPCAHNLCLRCLENCIALTVNKCGVCRKPFAATSVGEIPFNTDLEKLIRYVSQLTQGQQGTGGLDSPTSTIHHMQGESANKSAEDLKLACEEGLPYSLEDEEEQLQLALAISYSEAEPKEREEASGNSSADGELHLAFGGRFSSEEEDLELALALSKEYDVGNKENEEAAHNNNNADGLEEEGKLLSAYGEGLLFYSEEEELQLILEMSKFDDENKDREEVLDIRSAEELQEEEELQLALAMSTFEFGNKERKGDSTRENSEEKCIFCYYDLDDEPSIQLDCGHSFHDDCIRRLLETSY</sequence>
<dbReference type="InterPro" id="IPR017907">
    <property type="entry name" value="Znf_RING_CS"/>
</dbReference>
<dbReference type="Pfam" id="PF13639">
    <property type="entry name" value="zf-RING_2"/>
    <property type="match status" value="1"/>
</dbReference>
<dbReference type="InterPro" id="IPR051435">
    <property type="entry name" value="RING_finger_E3_ubiq-ligases"/>
</dbReference>
<dbReference type="GO" id="GO:0008270">
    <property type="term" value="F:zinc ion binding"/>
    <property type="evidence" value="ECO:0007669"/>
    <property type="project" value="UniProtKB-KW"/>
</dbReference>
<evidence type="ECO:0000259" key="6">
    <source>
        <dbReference type="PROSITE" id="PS50089"/>
    </source>
</evidence>
<feature type="compositionally biased region" description="Polar residues" evidence="5">
    <location>
        <begin position="88"/>
        <end position="103"/>
    </location>
</feature>
<dbReference type="GO" id="GO:0016567">
    <property type="term" value="P:protein ubiquitination"/>
    <property type="evidence" value="ECO:0007669"/>
    <property type="project" value="TreeGrafter"/>
</dbReference>
<dbReference type="Pfam" id="PF02809">
    <property type="entry name" value="UIM"/>
    <property type="match status" value="4"/>
</dbReference>
<dbReference type="InterPro" id="IPR001841">
    <property type="entry name" value="Znf_RING"/>
</dbReference>
<feature type="non-terminal residue" evidence="7">
    <location>
        <position position="1"/>
    </location>
</feature>
<dbReference type="PANTHER" id="PTHR22791">
    <property type="entry name" value="RING-TYPE DOMAIN-CONTAINING PROTEIN"/>
    <property type="match status" value="1"/>
</dbReference>
<feature type="domain" description="RING-type" evidence="6">
    <location>
        <begin position="6"/>
        <end position="49"/>
    </location>
</feature>
<dbReference type="GO" id="GO:0061630">
    <property type="term" value="F:ubiquitin protein ligase activity"/>
    <property type="evidence" value="ECO:0007669"/>
    <property type="project" value="TreeGrafter"/>
</dbReference>
<proteinExistence type="predicted"/>